<gene>
    <name evidence="2" type="ORF">GALL_171950</name>
</gene>
<dbReference type="PANTHER" id="PTHR45726:SF3">
    <property type="entry name" value="LEUKOTRIENE A-4 HYDROLASE"/>
    <property type="match status" value="1"/>
</dbReference>
<dbReference type="PANTHER" id="PTHR45726">
    <property type="entry name" value="LEUKOTRIENE A-4 HYDROLASE"/>
    <property type="match status" value="1"/>
</dbReference>
<feature type="domain" description="Peptidase M1 membrane alanine aminopeptidase" evidence="1">
    <location>
        <begin position="359"/>
        <end position="508"/>
    </location>
</feature>
<dbReference type="InterPro" id="IPR027268">
    <property type="entry name" value="Peptidase_M4/M1_CTD_sf"/>
</dbReference>
<dbReference type="AlphaFoldDB" id="A0A1J5SKQ8"/>
<dbReference type="InterPro" id="IPR042097">
    <property type="entry name" value="Aminopeptidase_N-like_N_sf"/>
</dbReference>
<evidence type="ECO:0000259" key="1">
    <source>
        <dbReference type="Pfam" id="PF01433"/>
    </source>
</evidence>
<dbReference type="Pfam" id="PF01433">
    <property type="entry name" value="Peptidase_M1"/>
    <property type="match status" value="1"/>
</dbReference>
<comment type="caution">
    <text evidence="2">The sequence shown here is derived from an EMBL/GenBank/DDBJ whole genome shotgun (WGS) entry which is preliminary data.</text>
</comment>
<dbReference type="Gene3D" id="1.10.390.10">
    <property type="entry name" value="Neutral Protease Domain 2"/>
    <property type="match status" value="1"/>
</dbReference>
<organism evidence="2">
    <name type="scientific">mine drainage metagenome</name>
    <dbReference type="NCBI Taxonomy" id="410659"/>
    <lineage>
        <taxon>unclassified sequences</taxon>
        <taxon>metagenomes</taxon>
        <taxon>ecological metagenomes</taxon>
    </lineage>
</organism>
<name>A0A1J5SKQ8_9ZZZZ</name>
<dbReference type="GO" id="GO:0008270">
    <property type="term" value="F:zinc ion binding"/>
    <property type="evidence" value="ECO:0007669"/>
    <property type="project" value="InterPro"/>
</dbReference>
<protein>
    <submittedName>
        <fullName evidence="2">Peptidase family M1</fullName>
    </submittedName>
</protein>
<dbReference type="EMBL" id="MLJW01000092">
    <property type="protein sequence ID" value="OIR00670.1"/>
    <property type="molecule type" value="Genomic_DNA"/>
</dbReference>
<dbReference type="GO" id="GO:0008237">
    <property type="term" value="F:metallopeptidase activity"/>
    <property type="evidence" value="ECO:0007669"/>
    <property type="project" value="InterPro"/>
</dbReference>
<reference evidence="2" key="1">
    <citation type="submission" date="2016-10" db="EMBL/GenBank/DDBJ databases">
        <title>Sequence of Gallionella enrichment culture.</title>
        <authorList>
            <person name="Poehlein A."/>
            <person name="Muehling M."/>
            <person name="Daniel R."/>
        </authorList>
    </citation>
    <scope>NUCLEOTIDE SEQUENCE</scope>
</reference>
<evidence type="ECO:0000313" key="2">
    <source>
        <dbReference type="EMBL" id="OIR00670.1"/>
    </source>
</evidence>
<sequence>MNKKFLFLAVAALLIGQFSLAQLGEKKVVFTHADTLRGSLNPYRTWWDVLRYDLTVKPDFNSKTIEGKTVIEFKTVYNVVDLPHDKAVDLFRMQIDLQQPLIIDSIKKDVEVTKFNAKTKSYVHDKFISKKLKFERTDNVAIVQLEWEYRLKEQDTKDSIIIYYHGKPREAIRPPWDGGWIWKKDAEGRPWMSVACQGLGASVWYPCKDHQSDEPDDGATLTVIVPDTLVAVGNGRLIDRSQITNSKLASYTWEVKNPINNYLIIPSIGKYVNFTDTLMGEKGKLDLSYWVLDYNLAKAKEQFKQAKLMLRAFEYWFGPYPFYEDSYKLVESPHLGMEHQSATAYGNKFANGYLGRDLSGSGWGLKWDYIIVHESGHEWFANNITSKDIADMWIHEGITDYGETLFTEYYYGKEAGNDYNYGQRRGIGNRTPIIGFYGVNKEGSGDMYPKGANMMHTIRHSINNDELFRQILRGLNKTFYHQTVTTQQVEGFISKEAGFNFQKVFDQYLRNITIPVLEFYTDSAASTITYRYTNCINDFNLPIAIVPSSKKIFATTEWQTTKLNADEINWWNSKNIERLYYIKTKQLTAKP</sequence>
<dbReference type="SUPFAM" id="SSF63737">
    <property type="entry name" value="Leukotriene A4 hydrolase N-terminal domain"/>
    <property type="match status" value="1"/>
</dbReference>
<proteinExistence type="predicted"/>
<accession>A0A1J5SKQ8</accession>
<dbReference type="CDD" id="cd09603">
    <property type="entry name" value="M1_APN_like"/>
    <property type="match status" value="1"/>
</dbReference>
<dbReference type="InterPro" id="IPR014782">
    <property type="entry name" value="Peptidase_M1_dom"/>
</dbReference>
<dbReference type="SUPFAM" id="SSF55486">
    <property type="entry name" value="Metalloproteases ('zincins'), catalytic domain"/>
    <property type="match status" value="1"/>
</dbReference>
<dbReference type="InterPro" id="IPR034015">
    <property type="entry name" value="M1_LTA4H"/>
</dbReference>
<dbReference type="Gene3D" id="2.60.40.1730">
    <property type="entry name" value="tricorn interacting facor f3 domain"/>
    <property type="match status" value="1"/>
</dbReference>